<dbReference type="AlphaFoldDB" id="A0A6I9R2H0"/>
<dbReference type="GO" id="GO:0009737">
    <property type="term" value="P:response to abscisic acid"/>
    <property type="evidence" value="ECO:0007669"/>
    <property type="project" value="UniProtKB-ARBA"/>
</dbReference>
<dbReference type="GO" id="GO:0006081">
    <property type="term" value="P:aldehyde metabolic process"/>
    <property type="evidence" value="ECO:0007669"/>
    <property type="project" value="InterPro"/>
</dbReference>
<feature type="active site" evidence="6">
    <location>
        <position position="247"/>
    </location>
</feature>
<keyword evidence="8" id="KW-1185">Reference proteome</keyword>
<dbReference type="PIRSF" id="PIRSF036492">
    <property type="entry name" value="ALDH"/>
    <property type="match status" value="1"/>
</dbReference>
<dbReference type="GO" id="GO:0004029">
    <property type="term" value="F:aldehyde dehydrogenase (NAD+) activity"/>
    <property type="evidence" value="ECO:0007669"/>
    <property type="project" value="UniProtKB-EC"/>
</dbReference>
<comment type="catalytic activity">
    <reaction evidence="4">
        <text>an aldehyde + NAD(+) + H2O = a carboxylate + NADH + 2 H(+)</text>
        <dbReference type="Rhea" id="RHEA:16185"/>
        <dbReference type="ChEBI" id="CHEBI:15377"/>
        <dbReference type="ChEBI" id="CHEBI:15378"/>
        <dbReference type="ChEBI" id="CHEBI:17478"/>
        <dbReference type="ChEBI" id="CHEBI:29067"/>
        <dbReference type="ChEBI" id="CHEBI:57540"/>
        <dbReference type="ChEBI" id="CHEBI:57945"/>
        <dbReference type="EC" id="1.2.1.3"/>
    </reaction>
</comment>
<evidence type="ECO:0000259" key="7">
    <source>
        <dbReference type="Pfam" id="PF00171"/>
    </source>
</evidence>
<proteinExistence type="inferred from homology"/>
<dbReference type="Proteomes" id="UP000504607">
    <property type="component" value="Chromosome 4"/>
</dbReference>
<evidence type="ECO:0000313" key="9">
    <source>
        <dbReference type="RefSeq" id="XP_010919365.1"/>
    </source>
</evidence>
<dbReference type="InParanoid" id="A0A6I9R2H0"/>
<dbReference type="FunFam" id="3.40.605.10:FF:000004">
    <property type="entry name" value="Aldehyde dehydrogenase"/>
    <property type="match status" value="1"/>
</dbReference>
<dbReference type="Gene3D" id="3.40.309.10">
    <property type="entry name" value="Aldehyde Dehydrogenase, Chain A, domain 2"/>
    <property type="match status" value="1"/>
</dbReference>
<evidence type="ECO:0000256" key="1">
    <source>
        <dbReference type="ARBA" id="ARBA00009986"/>
    </source>
</evidence>
<sequence>MELEEVLAELRGSFESGRTRSLAWRQSQLRALSDILHKEEEGIFRVLKADLGKHQAEAYLHEVGSSIKSLNHAIKNVKRWMAPTKAVVPMVAFPTSAEVLPEPLGVVLIFSCWNFPIGLSLEPLIGAISAGNAVVLKPSELAPASSNFLANNISKYLDNKAIKVIEGGPDVGEQLLEHKWDKIFFTGSPRVGRIVMTAAAKHLTPVVLELGGKCPAIFDSLSSSRDRKMAVERVVGGKWGPCSGQTCIAIDYLLVEEKFAPILVDLLKETIRRFFVRPDYISRIINRQNFERLSNLLKDPSVAASIVHGGSLDSEKLSIEPTILIDPPLDAEIMTEEIFGPLLPIITLKKIEESIEFIRARPKPLVIYGFTNDEKLKRRIIAETSSGAVVFNDAIIQYLLETIPFGGVGQSGFGQYHGKFSFDIFSHGKAVAGRTFLIEFSFRYPPWNERKLQLMRSIYHFDYIGFLLCFLGFK</sequence>
<dbReference type="InterPro" id="IPR015590">
    <property type="entry name" value="Aldehyde_DH_dom"/>
</dbReference>
<dbReference type="GO" id="GO:0005737">
    <property type="term" value="C:cytoplasm"/>
    <property type="evidence" value="ECO:0007669"/>
    <property type="project" value="TreeGrafter"/>
</dbReference>
<dbReference type="RefSeq" id="XP_010919365.1">
    <property type="nucleotide sequence ID" value="XM_010921063.2"/>
</dbReference>
<dbReference type="InterPro" id="IPR016163">
    <property type="entry name" value="Ald_DH_C"/>
</dbReference>
<keyword evidence="3" id="KW-0520">NAD</keyword>
<feature type="domain" description="Aldehyde dehydrogenase" evidence="7">
    <location>
        <begin position="9"/>
        <end position="430"/>
    </location>
</feature>
<dbReference type="PANTHER" id="PTHR43570:SF17">
    <property type="entry name" value="ALDEHYDE DEHYDROGENASE FAMILY 3 MEMBER F1"/>
    <property type="match status" value="1"/>
</dbReference>
<dbReference type="InterPro" id="IPR016162">
    <property type="entry name" value="Ald_DH_N"/>
</dbReference>
<dbReference type="SUPFAM" id="SSF53720">
    <property type="entry name" value="ALDH-like"/>
    <property type="match status" value="1"/>
</dbReference>
<gene>
    <name evidence="9" type="primary">LOC105043499</name>
</gene>
<dbReference type="Pfam" id="PF00171">
    <property type="entry name" value="Aldedh"/>
    <property type="match status" value="1"/>
</dbReference>
<accession>A0A6I9R2H0</accession>
<evidence type="ECO:0000256" key="2">
    <source>
        <dbReference type="ARBA" id="ARBA00023002"/>
    </source>
</evidence>
<organism evidence="8 9">
    <name type="scientific">Elaeis guineensis var. tenera</name>
    <name type="common">Oil palm</name>
    <dbReference type="NCBI Taxonomy" id="51953"/>
    <lineage>
        <taxon>Eukaryota</taxon>
        <taxon>Viridiplantae</taxon>
        <taxon>Streptophyta</taxon>
        <taxon>Embryophyta</taxon>
        <taxon>Tracheophyta</taxon>
        <taxon>Spermatophyta</taxon>
        <taxon>Magnoliopsida</taxon>
        <taxon>Liliopsida</taxon>
        <taxon>Arecaceae</taxon>
        <taxon>Arecoideae</taxon>
        <taxon>Cocoseae</taxon>
        <taxon>Elaeidinae</taxon>
        <taxon>Elaeis</taxon>
    </lineage>
</organism>
<evidence type="ECO:0000256" key="3">
    <source>
        <dbReference type="ARBA" id="ARBA00023027"/>
    </source>
</evidence>
<evidence type="ECO:0000256" key="5">
    <source>
        <dbReference type="PIRNR" id="PIRNR036492"/>
    </source>
</evidence>
<evidence type="ECO:0000313" key="8">
    <source>
        <dbReference type="Proteomes" id="UP000504607"/>
    </source>
</evidence>
<dbReference type="Gene3D" id="3.40.605.10">
    <property type="entry name" value="Aldehyde Dehydrogenase, Chain A, domain 1"/>
    <property type="match status" value="1"/>
</dbReference>
<protein>
    <recommendedName>
        <fullName evidence="5">Aldehyde dehydrogenase</fullName>
    </recommendedName>
</protein>
<dbReference type="InterPro" id="IPR012394">
    <property type="entry name" value="Aldehyde_DH_NAD(P)"/>
</dbReference>
<feature type="active site" evidence="6">
    <location>
        <position position="209"/>
    </location>
</feature>
<comment type="similarity">
    <text evidence="1 5">Belongs to the aldehyde dehydrogenase family.</text>
</comment>
<dbReference type="KEGG" id="egu:105043499"/>
<dbReference type="FunFam" id="3.40.309.10:FF:000003">
    <property type="entry name" value="Aldehyde dehydrogenase"/>
    <property type="match status" value="1"/>
</dbReference>
<evidence type="ECO:0000256" key="4">
    <source>
        <dbReference type="ARBA" id="ARBA00049194"/>
    </source>
</evidence>
<reference evidence="9" key="1">
    <citation type="submission" date="2025-08" db="UniProtKB">
        <authorList>
            <consortium name="RefSeq"/>
        </authorList>
    </citation>
    <scope>IDENTIFICATION</scope>
</reference>
<dbReference type="InterPro" id="IPR016161">
    <property type="entry name" value="Ald_DH/histidinol_DH"/>
</dbReference>
<dbReference type="GeneID" id="105043499"/>
<evidence type="ECO:0000256" key="6">
    <source>
        <dbReference type="PIRSR" id="PIRSR036492-1"/>
    </source>
</evidence>
<dbReference type="FunCoup" id="A0A6I9R2H0">
    <property type="interactions" value="2022"/>
</dbReference>
<dbReference type="OrthoDB" id="440325at2759"/>
<name>A0A6I9R2H0_ELAGV</name>
<dbReference type="PANTHER" id="PTHR43570">
    <property type="entry name" value="ALDEHYDE DEHYDROGENASE"/>
    <property type="match status" value="1"/>
</dbReference>
<keyword evidence="2 5" id="KW-0560">Oxidoreductase</keyword>